<keyword evidence="2" id="KW-1185">Reference proteome</keyword>
<dbReference type="EMBL" id="CM044707">
    <property type="protein sequence ID" value="KAI5653316.1"/>
    <property type="molecule type" value="Genomic_DNA"/>
</dbReference>
<proteinExistence type="predicted"/>
<evidence type="ECO:0000313" key="2">
    <source>
        <dbReference type="Proteomes" id="UP001060085"/>
    </source>
</evidence>
<accession>A0ACB9ZYC1</accession>
<name>A0ACB9ZYC1_CATRO</name>
<gene>
    <name evidence="1" type="ORF">M9H77_30503</name>
</gene>
<evidence type="ECO:0000313" key="1">
    <source>
        <dbReference type="EMBL" id="KAI5653316.1"/>
    </source>
</evidence>
<dbReference type="Proteomes" id="UP001060085">
    <property type="component" value="Linkage Group LG07"/>
</dbReference>
<reference evidence="2" key="1">
    <citation type="journal article" date="2023" name="Nat. Plants">
        <title>Single-cell RNA sequencing provides a high-resolution roadmap for understanding the multicellular compartmentation of specialized metabolism.</title>
        <authorList>
            <person name="Sun S."/>
            <person name="Shen X."/>
            <person name="Li Y."/>
            <person name="Li Y."/>
            <person name="Wang S."/>
            <person name="Li R."/>
            <person name="Zhang H."/>
            <person name="Shen G."/>
            <person name="Guo B."/>
            <person name="Wei J."/>
            <person name="Xu J."/>
            <person name="St-Pierre B."/>
            <person name="Chen S."/>
            <person name="Sun C."/>
        </authorList>
    </citation>
    <scope>NUCLEOTIDE SEQUENCE [LARGE SCALE GENOMIC DNA]</scope>
</reference>
<organism evidence="1 2">
    <name type="scientific">Catharanthus roseus</name>
    <name type="common">Madagascar periwinkle</name>
    <name type="synonym">Vinca rosea</name>
    <dbReference type="NCBI Taxonomy" id="4058"/>
    <lineage>
        <taxon>Eukaryota</taxon>
        <taxon>Viridiplantae</taxon>
        <taxon>Streptophyta</taxon>
        <taxon>Embryophyta</taxon>
        <taxon>Tracheophyta</taxon>
        <taxon>Spermatophyta</taxon>
        <taxon>Magnoliopsida</taxon>
        <taxon>eudicotyledons</taxon>
        <taxon>Gunneridae</taxon>
        <taxon>Pentapetalae</taxon>
        <taxon>asterids</taxon>
        <taxon>lamiids</taxon>
        <taxon>Gentianales</taxon>
        <taxon>Apocynaceae</taxon>
        <taxon>Rauvolfioideae</taxon>
        <taxon>Vinceae</taxon>
        <taxon>Catharanthinae</taxon>
        <taxon>Catharanthus</taxon>
    </lineage>
</organism>
<protein>
    <submittedName>
        <fullName evidence="1">Uncharacterized protein</fullName>
    </submittedName>
</protein>
<sequence length="107" mass="12051">MEAKSKQEDYQSKLARDMHKFHHGGCNGFNAYGRNNLGNGDFTPRRHNTVGNFSSYAKSYGHTSYDDYGATTEIMLNMNILSIVLMINFEDSSKDEDAKLTTNTSRA</sequence>
<comment type="caution">
    <text evidence="1">The sequence shown here is derived from an EMBL/GenBank/DDBJ whole genome shotgun (WGS) entry which is preliminary data.</text>
</comment>